<proteinExistence type="predicted"/>
<evidence type="ECO:0000313" key="4">
    <source>
        <dbReference type="Proteomes" id="UP000306192"/>
    </source>
</evidence>
<evidence type="ECO:0000256" key="2">
    <source>
        <dbReference type="SAM" id="SignalP"/>
    </source>
</evidence>
<keyword evidence="1" id="KW-1133">Transmembrane helix</keyword>
<keyword evidence="1" id="KW-0812">Transmembrane</keyword>
<reference evidence="3 4" key="1">
    <citation type="journal article" date="2019" name="Microorganisms">
        <title>Systematic Affiliation and Genome Analysis of Subtercola vilae DB165(T) with Particular Emphasis on Cold Adaptation of an Isolate from a High-Altitude Cold Volcano Lake.</title>
        <authorList>
            <person name="Villalobos A.S."/>
            <person name="Wiese J."/>
            <person name="Imhoff J.F."/>
            <person name="Dorador C."/>
            <person name="Keller A."/>
            <person name="Hentschel U."/>
        </authorList>
    </citation>
    <scope>NUCLEOTIDE SEQUENCE [LARGE SCALE GENOMIC DNA]</scope>
    <source>
        <strain evidence="3 4">DB165</strain>
    </source>
</reference>
<keyword evidence="2" id="KW-0732">Signal</keyword>
<evidence type="ECO:0000256" key="1">
    <source>
        <dbReference type="SAM" id="Phobius"/>
    </source>
</evidence>
<feature type="transmembrane region" description="Helical" evidence="1">
    <location>
        <begin position="941"/>
        <end position="961"/>
    </location>
</feature>
<dbReference type="AlphaFoldDB" id="A0A4T2BQ34"/>
<feature type="chain" id="PRO_5020555000" description="LPXTG cell wall anchor domain-containing protein" evidence="2">
    <location>
        <begin position="28"/>
        <end position="970"/>
    </location>
</feature>
<organism evidence="3 4">
    <name type="scientific">Subtercola vilae</name>
    <dbReference type="NCBI Taxonomy" id="2056433"/>
    <lineage>
        <taxon>Bacteria</taxon>
        <taxon>Bacillati</taxon>
        <taxon>Actinomycetota</taxon>
        <taxon>Actinomycetes</taxon>
        <taxon>Micrococcales</taxon>
        <taxon>Microbacteriaceae</taxon>
        <taxon>Subtercola</taxon>
    </lineage>
</organism>
<gene>
    <name evidence="3" type="ORF">D4765_14010</name>
</gene>
<dbReference type="EMBL" id="QYRT01000031">
    <property type="protein sequence ID" value="TIH33793.1"/>
    <property type="molecule type" value="Genomic_DNA"/>
</dbReference>
<sequence length="970" mass="97374">MVRVLAITAAAGISLTGLTLAAAPANAATQGAGFDDGSSFGGHLGNEITPDGKRGYCADPSRDGAFGDTDGGQYVTSFTADAGQVLQGDDMTKVNYVLLKYGDTGDDVQAAAVNAYIYAYTGSHLGGGISPGTQAEGAAYISASHPEVTDEYNTIWADADANWNSGGGGTGSGTLDFAVVGSNFDGTVTADVQPSTATGAITLTNGVFTATGSSSVAGVTAGETLDVHGAPPAGVKDYQISGSGTFTGPSTGSHADSNVAQYNTGSEQRLLVAGTSTAPTATFTVSGHDPFARSAAFAPIVGTTVASTFVDAGATPQDNLTFSTTSFQASSGRTVTNPWAKAGDGSYVPIVANGTLYWSTAAFTESDTAPAGSVVLGHASVTTTAADGPNKVYTASSDTPATQAGYSTWVWAISAADQSADAQTVLPDGYSFTDKFGQVAESHITPSRPTLSTTLSDTSKVLGGSVTDAITPTLVGGDWLRDSNGTPIPVTLSGAVYHSDKAPVQASTVPADAVKIGTATQILAGGGTVTSSSIDVGYAAGYDTVVWALVKADQPAQYQGYFADWSDNYGVPAETAQILTPTVTTKAQADAAPGGTVQDTATITGPMPTVGVDVTFKGYLQKDGSTSPVCDASTLTYTSTKPVTATTAGDYPSEAFPVADTTTGKVFWIETASVHGTTNVISTGKCGVTSEQTVVAQPTVVTAPPTGLSSGATAHDTLTVNGQINPGTTAVVTLYKQATGAATLVCDTSTQVDAISAPIAITAGFASDASYTSAETDALVAGNYGFVEQLLNAKGVAIVTGGCLDELFPVSQPTVVTTPPSTLTAGSTATDTLVVNGTINPGTTAVVSLYKQGATNNTLVCDATSLVTTLPAISITAGPNANTSYTSPATGGLDAGNYGFVEQLIGQNGKVIVQGGCTEELFNGSPGTPVLAHTGFDAQPLVLLAGGLLAGGGVLFALFMIRRRRSTTAE</sequence>
<evidence type="ECO:0008006" key="5">
    <source>
        <dbReference type="Google" id="ProtNLM"/>
    </source>
</evidence>
<protein>
    <recommendedName>
        <fullName evidence="5">LPXTG cell wall anchor domain-containing protein</fullName>
    </recommendedName>
</protein>
<keyword evidence="1" id="KW-0472">Membrane</keyword>
<evidence type="ECO:0000313" key="3">
    <source>
        <dbReference type="EMBL" id="TIH33793.1"/>
    </source>
</evidence>
<dbReference type="Proteomes" id="UP000306192">
    <property type="component" value="Unassembled WGS sequence"/>
</dbReference>
<comment type="caution">
    <text evidence="3">The sequence shown here is derived from an EMBL/GenBank/DDBJ whole genome shotgun (WGS) entry which is preliminary data.</text>
</comment>
<feature type="signal peptide" evidence="2">
    <location>
        <begin position="1"/>
        <end position="27"/>
    </location>
</feature>
<accession>A0A4T2BQ34</accession>
<keyword evidence="4" id="KW-1185">Reference proteome</keyword>
<name>A0A4T2BQ34_9MICO</name>